<dbReference type="eggNOG" id="KOG1286">
    <property type="taxonomic scope" value="Eukaryota"/>
</dbReference>
<dbReference type="Proteomes" id="UP000002630">
    <property type="component" value="Unassembled WGS sequence"/>
</dbReference>
<feature type="transmembrane region" description="Helical" evidence="6">
    <location>
        <begin position="272"/>
        <end position="290"/>
    </location>
</feature>
<feature type="transmembrane region" description="Helical" evidence="6">
    <location>
        <begin position="302"/>
        <end position="324"/>
    </location>
</feature>
<evidence type="ECO:0000313" key="7">
    <source>
        <dbReference type="EMBL" id="CBJ33798.1"/>
    </source>
</evidence>
<evidence type="ECO:0000256" key="2">
    <source>
        <dbReference type="ARBA" id="ARBA00022692"/>
    </source>
</evidence>
<feature type="region of interest" description="Disordered" evidence="5">
    <location>
        <begin position="657"/>
        <end position="681"/>
    </location>
</feature>
<organism evidence="7 8">
    <name type="scientific">Ectocarpus siliculosus</name>
    <name type="common">Brown alga</name>
    <name type="synonym">Conferva siliculosa</name>
    <dbReference type="NCBI Taxonomy" id="2880"/>
    <lineage>
        <taxon>Eukaryota</taxon>
        <taxon>Sar</taxon>
        <taxon>Stramenopiles</taxon>
        <taxon>Ochrophyta</taxon>
        <taxon>PX clade</taxon>
        <taxon>Phaeophyceae</taxon>
        <taxon>Ectocarpales</taxon>
        <taxon>Ectocarpaceae</taxon>
        <taxon>Ectocarpus</taxon>
    </lineage>
</organism>
<dbReference type="GO" id="GO:0015171">
    <property type="term" value="F:amino acid transmembrane transporter activity"/>
    <property type="evidence" value="ECO:0007669"/>
    <property type="project" value="TreeGrafter"/>
</dbReference>
<keyword evidence="2 6" id="KW-0812">Transmembrane</keyword>
<feature type="transmembrane region" description="Helical" evidence="6">
    <location>
        <begin position="204"/>
        <end position="223"/>
    </location>
</feature>
<feature type="transmembrane region" description="Helical" evidence="6">
    <location>
        <begin position="397"/>
        <end position="417"/>
    </location>
</feature>
<keyword evidence="8" id="KW-1185">Reference proteome</keyword>
<evidence type="ECO:0000256" key="3">
    <source>
        <dbReference type="ARBA" id="ARBA00022989"/>
    </source>
</evidence>
<comment type="subcellular location">
    <subcellularLocation>
        <location evidence="1">Membrane</location>
        <topology evidence="1">Multi-pass membrane protein</topology>
    </subcellularLocation>
</comment>
<dbReference type="Gene3D" id="1.20.1740.10">
    <property type="entry name" value="Amino acid/polyamine transporter I"/>
    <property type="match status" value="1"/>
</dbReference>
<feature type="transmembrane region" description="Helical" evidence="6">
    <location>
        <begin position="508"/>
        <end position="528"/>
    </location>
</feature>
<gene>
    <name evidence="7" type="ORF">Esi_0616_0004</name>
</gene>
<evidence type="ECO:0000256" key="4">
    <source>
        <dbReference type="ARBA" id="ARBA00023136"/>
    </source>
</evidence>
<dbReference type="Pfam" id="PF13520">
    <property type="entry name" value="AA_permease_2"/>
    <property type="match status" value="1"/>
</dbReference>
<evidence type="ECO:0000256" key="5">
    <source>
        <dbReference type="SAM" id="MobiDB-lite"/>
    </source>
</evidence>
<dbReference type="InParanoid" id="D7G535"/>
<accession>D7G535</accession>
<feature type="transmembrane region" description="Helical" evidence="6">
    <location>
        <begin position="230"/>
        <end position="252"/>
    </location>
</feature>
<evidence type="ECO:0000313" key="8">
    <source>
        <dbReference type="Proteomes" id="UP000002630"/>
    </source>
</evidence>
<keyword evidence="3 6" id="KW-1133">Transmembrane helix</keyword>
<feature type="transmembrane region" description="Helical" evidence="6">
    <location>
        <begin position="481"/>
        <end position="502"/>
    </location>
</feature>
<protein>
    <recommendedName>
        <fullName evidence="9">Cationic amino acid transporter C-terminal domain-containing protein</fullName>
    </recommendedName>
</protein>
<name>D7G535_ECTSI</name>
<sequence length="726" mass="74340">MGGGGNQVAEASAASGVEAAIINGGGDHAVTVAKNTPLLAKCFKRKPLAVVNAEESEGVLERNLGFWDLFALGFGGTVGSGVFVMSGLICHEIAGPAGMFSWMIAGFGCLLSGMSFAELSWRVPSAGGAYAYTFVALGELPAAIVGWCMTLEYGISAAAVAKSWGEMLSVGLSHSVDGGGSAAGDDGDNKAGGLRTLGVVLDMGGVYGALLQAVCVMIVVGGLQASKYTVNTFCVAKALLVVFMTGAAFSLWDADNFVPLAPFGASGVLKGAVAAFFGFLGFDEVVLLAPEAKNPAKHVPRALFASLLGVTIVCAMASVSLSGAESAPNLDPDSAFAEAFRARGMMTAYQITTIGELATLPLVVLVSFMAQPRLLYAMAKDGLLPRVFAEVDSRGTLFKGSLISGGICMITALLVPFDSLNTLISAGVLLAFNFVTSSHLALRSRACQVHPLLVARSEICTDNETTPPPKLASERKQGREGVMEVLVVNLMACASAGMSLAARYSGHAGGIVFSAFAVIFGAAMCYVVSGLQSHPIALVSDGNFLAPLFPWPQALALWVNWFLVCQLPTEGLLSLLAYVGFAAAQYACYGVSRSVGNCTGWARLLGAASARESPATSRCLSLSADALENALMDAGGAPTADSMSANEGHPLLGCGEGGGGGAEQRPGISIGGGGGDSSEDVATPLIPVVTVLSNDRLKAPAATASHDSLLVRRRSLDSHGLRTAAP</sequence>
<dbReference type="PANTHER" id="PTHR43243">
    <property type="entry name" value="INNER MEMBRANE TRANSPORTER YGJI-RELATED"/>
    <property type="match status" value="1"/>
</dbReference>
<feature type="transmembrane region" description="Helical" evidence="6">
    <location>
        <begin position="97"/>
        <end position="117"/>
    </location>
</feature>
<evidence type="ECO:0000256" key="6">
    <source>
        <dbReference type="SAM" id="Phobius"/>
    </source>
</evidence>
<dbReference type="EMBL" id="FN649760">
    <property type="protein sequence ID" value="CBJ33798.1"/>
    <property type="molecule type" value="Genomic_DNA"/>
</dbReference>
<keyword evidence="4 6" id="KW-0472">Membrane</keyword>
<feature type="transmembrane region" description="Helical" evidence="6">
    <location>
        <begin position="357"/>
        <end position="376"/>
    </location>
</feature>
<reference evidence="7 8" key="1">
    <citation type="journal article" date="2010" name="Nature">
        <title>The Ectocarpus genome and the independent evolution of multicellularity in brown algae.</title>
        <authorList>
            <person name="Cock J.M."/>
            <person name="Sterck L."/>
            <person name="Rouze P."/>
            <person name="Scornet D."/>
            <person name="Allen A.E."/>
            <person name="Amoutzias G."/>
            <person name="Anthouard V."/>
            <person name="Artiguenave F."/>
            <person name="Aury J.M."/>
            <person name="Badger J.H."/>
            <person name="Beszteri B."/>
            <person name="Billiau K."/>
            <person name="Bonnet E."/>
            <person name="Bothwell J.H."/>
            <person name="Bowler C."/>
            <person name="Boyen C."/>
            <person name="Brownlee C."/>
            <person name="Carrano C.J."/>
            <person name="Charrier B."/>
            <person name="Cho G.Y."/>
            <person name="Coelho S.M."/>
            <person name="Collen J."/>
            <person name="Corre E."/>
            <person name="Da Silva C."/>
            <person name="Delage L."/>
            <person name="Delaroque N."/>
            <person name="Dittami S.M."/>
            <person name="Doulbeau S."/>
            <person name="Elias M."/>
            <person name="Farnham G."/>
            <person name="Gachon C.M."/>
            <person name="Gschloessl B."/>
            <person name="Heesch S."/>
            <person name="Jabbari K."/>
            <person name="Jubin C."/>
            <person name="Kawai H."/>
            <person name="Kimura K."/>
            <person name="Kloareg B."/>
            <person name="Kupper F.C."/>
            <person name="Lang D."/>
            <person name="Le Bail A."/>
            <person name="Leblanc C."/>
            <person name="Lerouge P."/>
            <person name="Lohr M."/>
            <person name="Lopez P.J."/>
            <person name="Martens C."/>
            <person name="Maumus F."/>
            <person name="Michel G."/>
            <person name="Miranda-Saavedra D."/>
            <person name="Morales J."/>
            <person name="Moreau H."/>
            <person name="Motomura T."/>
            <person name="Nagasato C."/>
            <person name="Napoli C.A."/>
            <person name="Nelson D.R."/>
            <person name="Nyvall-Collen P."/>
            <person name="Peters A.F."/>
            <person name="Pommier C."/>
            <person name="Potin P."/>
            <person name="Poulain J."/>
            <person name="Quesneville H."/>
            <person name="Read B."/>
            <person name="Rensing S.A."/>
            <person name="Ritter A."/>
            <person name="Rousvoal S."/>
            <person name="Samanta M."/>
            <person name="Samson G."/>
            <person name="Schroeder D.C."/>
            <person name="Segurens B."/>
            <person name="Strittmatter M."/>
            <person name="Tonon T."/>
            <person name="Tregear J.W."/>
            <person name="Valentin K."/>
            <person name="von Dassow P."/>
            <person name="Yamagishi T."/>
            <person name="Van de Peer Y."/>
            <person name="Wincker P."/>
        </authorList>
    </citation>
    <scope>NUCLEOTIDE SEQUENCE [LARGE SCALE GENOMIC DNA]</scope>
    <source>
        <strain evidence="8">Ec32 / CCAP1310/4</strain>
    </source>
</reference>
<feature type="transmembrane region" description="Helical" evidence="6">
    <location>
        <begin position="69"/>
        <end position="90"/>
    </location>
</feature>
<dbReference type="PANTHER" id="PTHR43243:SF82">
    <property type="entry name" value="CATIONIC AMINO ACID TRANSPORTER C-TERMINAL DOMAIN-CONTAINING PROTEIN"/>
    <property type="match status" value="1"/>
</dbReference>
<dbReference type="GO" id="GO:0016020">
    <property type="term" value="C:membrane"/>
    <property type="evidence" value="ECO:0007669"/>
    <property type="project" value="UniProtKB-SubCell"/>
</dbReference>
<dbReference type="AlphaFoldDB" id="D7G535"/>
<dbReference type="InterPro" id="IPR002293">
    <property type="entry name" value="AA/rel_permease1"/>
</dbReference>
<proteinExistence type="predicted"/>
<dbReference type="STRING" id="2880.D7G535"/>
<evidence type="ECO:0008006" key="9">
    <source>
        <dbReference type="Google" id="ProtNLM"/>
    </source>
</evidence>
<feature type="transmembrane region" description="Helical" evidence="6">
    <location>
        <begin position="423"/>
        <end position="442"/>
    </location>
</feature>
<dbReference type="OrthoDB" id="5982228at2759"/>
<evidence type="ECO:0000256" key="1">
    <source>
        <dbReference type="ARBA" id="ARBA00004141"/>
    </source>
</evidence>